<dbReference type="SUPFAM" id="SSF49785">
    <property type="entry name" value="Galactose-binding domain-like"/>
    <property type="match status" value="1"/>
</dbReference>
<reference evidence="1 2" key="1">
    <citation type="journal article" date="2020" name="ISME J.">
        <title>Comparative genomics reveals insights into cyanobacterial evolution and habitat adaptation.</title>
        <authorList>
            <person name="Chen M.Y."/>
            <person name="Teng W.K."/>
            <person name="Zhao L."/>
            <person name="Hu C.X."/>
            <person name="Zhou Y.K."/>
            <person name="Han B.P."/>
            <person name="Song L.R."/>
            <person name="Shu W.S."/>
        </authorList>
    </citation>
    <scope>NUCLEOTIDE SEQUENCE [LARGE SCALE GENOMIC DNA]</scope>
    <source>
        <strain evidence="1 2">FACHB-288</strain>
    </source>
</reference>
<proteinExistence type="predicted"/>
<evidence type="ECO:0000313" key="1">
    <source>
        <dbReference type="EMBL" id="MBD2199930.1"/>
    </source>
</evidence>
<gene>
    <name evidence="1" type="ORF">H6G24_31405</name>
</gene>
<organism evidence="1 2">
    <name type="scientific">Calothrix parietina FACHB-288</name>
    <dbReference type="NCBI Taxonomy" id="2692896"/>
    <lineage>
        <taxon>Bacteria</taxon>
        <taxon>Bacillati</taxon>
        <taxon>Cyanobacteriota</taxon>
        <taxon>Cyanophyceae</taxon>
        <taxon>Nostocales</taxon>
        <taxon>Calotrichaceae</taxon>
        <taxon>Calothrix</taxon>
    </lineage>
</organism>
<name>A0ABR8AL24_9CYAN</name>
<dbReference type="RefSeq" id="WP_190550137.1">
    <property type="nucleotide sequence ID" value="NZ_CAWPNO010000108.1"/>
</dbReference>
<accession>A0ABR8AL24</accession>
<dbReference type="Gene3D" id="2.60.120.260">
    <property type="entry name" value="Galactose-binding domain-like"/>
    <property type="match status" value="1"/>
</dbReference>
<dbReference type="EMBL" id="JACJQH010000071">
    <property type="protein sequence ID" value="MBD2199930.1"/>
    <property type="molecule type" value="Genomic_DNA"/>
</dbReference>
<protein>
    <recommendedName>
        <fullName evidence="3">CBM-cenC domain-containing protein</fullName>
    </recommendedName>
</protein>
<keyword evidence="2" id="KW-1185">Reference proteome</keyword>
<dbReference type="InterPro" id="IPR008979">
    <property type="entry name" value="Galactose-bd-like_sf"/>
</dbReference>
<evidence type="ECO:0008006" key="3">
    <source>
        <dbReference type="Google" id="ProtNLM"/>
    </source>
</evidence>
<comment type="caution">
    <text evidence="1">The sequence shown here is derived from an EMBL/GenBank/DDBJ whole genome shotgun (WGS) entry which is preliminary data.</text>
</comment>
<dbReference type="Proteomes" id="UP000658514">
    <property type="component" value="Unassembled WGS sequence"/>
</dbReference>
<sequence length="190" mass="20846">MTSKQFAIGTVALFITIGIIHYLGSAKVTAACPSPLLDGDFEEQISPTVSSPWVAEGNITVDLAAGNSNSGKNNISMRNFTGWNSISQRIKLQPNTEYELKAYVRTSENITDGSFGLRDAHQKQFVEIKFGRLPQYLPLTLRFVTGSESDYNIVTGFWALSQDSWVQVDNYTLTGGICKQEQQGIGGQGR</sequence>
<evidence type="ECO:0000313" key="2">
    <source>
        <dbReference type="Proteomes" id="UP000658514"/>
    </source>
</evidence>